<reference evidence="9" key="1">
    <citation type="journal article" date="2019" name="Int. J. Syst. Evol. Microbiol.">
        <title>The Global Catalogue of Microorganisms (GCM) 10K type strain sequencing project: providing services to taxonomists for standard genome sequencing and annotation.</title>
        <authorList>
            <consortium name="The Broad Institute Genomics Platform"/>
            <consortium name="The Broad Institute Genome Sequencing Center for Infectious Disease"/>
            <person name="Wu L."/>
            <person name="Ma J."/>
        </authorList>
    </citation>
    <scope>NUCLEOTIDE SEQUENCE [LARGE SCALE GENOMIC DNA]</scope>
    <source>
        <strain evidence="9">JCM 30774</strain>
    </source>
</reference>
<accession>A0ABW4B6L4</accession>
<evidence type="ECO:0000256" key="4">
    <source>
        <dbReference type="ARBA" id="ARBA00023125"/>
    </source>
</evidence>
<keyword evidence="9" id="KW-1185">Reference proteome</keyword>
<dbReference type="EMBL" id="JBHTMN010000021">
    <property type="protein sequence ID" value="MFD1385141.1"/>
    <property type="molecule type" value="Genomic_DNA"/>
</dbReference>
<keyword evidence="3" id="KW-0805">Transcription regulation</keyword>
<keyword evidence="4" id="KW-0238">DNA-binding</keyword>
<protein>
    <submittedName>
        <fullName evidence="8">S24 family peptidase</fullName>
    </submittedName>
</protein>
<evidence type="ECO:0000313" key="9">
    <source>
        <dbReference type="Proteomes" id="UP001597059"/>
    </source>
</evidence>
<dbReference type="InterPro" id="IPR015927">
    <property type="entry name" value="Peptidase_S24_S26A/B/C"/>
</dbReference>
<dbReference type="Pfam" id="PF00717">
    <property type="entry name" value="Peptidase_S24"/>
    <property type="match status" value="1"/>
</dbReference>
<dbReference type="Gene3D" id="2.10.109.10">
    <property type="entry name" value="Umud Fragment, subunit A"/>
    <property type="match status" value="1"/>
</dbReference>
<dbReference type="PANTHER" id="PTHR40661:SF3">
    <property type="entry name" value="FELS-1 PROPHAGE TRANSCRIPTIONAL REGULATOR"/>
    <property type="match status" value="1"/>
</dbReference>
<keyword evidence="2" id="KW-0378">Hydrolase</keyword>
<dbReference type="Gene3D" id="1.10.260.40">
    <property type="entry name" value="lambda repressor-like DNA-binding domains"/>
    <property type="match status" value="1"/>
</dbReference>
<name>A0ABW4B6L4_9GAMM</name>
<dbReference type="RefSeq" id="WP_377370045.1">
    <property type="nucleotide sequence ID" value="NZ_JBHTMN010000021.1"/>
</dbReference>
<comment type="caution">
    <text evidence="8">The sequence shown here is derived from an EMBL/GenBank/DDBJ whole genome shotgun (WGS) entry which is preliminary data.</text>
</comment>
<dbReference type="Proteomes" id="UP001597059">
    <property type="component" value="Unassembled WGS sequence"/>
</dbReference>
<dbReference type="CDD" id="cd06529">
    <property type="entry name" value="S24_LexA-like"/>
    <property type="match status" value="1"/>
</dbReference>
<evidence type="ECO:0000259" key="6">
    <source>
        <dbReference type="Pfam" id="PF00717"/>
    </source>
</evidence>
<feature type="non-terminal residue" evidence="8">
    <location>
        <position position="1"/>
    </location>
</feature>
<gene>
    <name evidence="8" type="ORF">ACFQ45_17450</name>
</gene>
<keyword evidence="1" id="KW-0645">Protease</keyword>
<proteinExistence type="predicted"/>
<feature type="domain" description="Bacteriophage CI repressor N-terminal" evidence="7">
    <location>
        <begin position="1"/>
        <end position="57"/>
    </location>
</feature>
<dbReference type="InterPro" id="IPR036286">
    <property type="entry name" value="LexA/Signal_pep-like_sf"/>
</dbReference>
<dbReference type="InterPro" id="IPR019756">
    <property type="entry name" value="Pept_S26A_signal_pept_1_Ser-AS"/>
</dbReference>
<dbReference type="PROSITE" id="PS00501">
    <property type="entry name" value="SPASE_I_1"/>
    <property type="match status" value="1"/>
</dbReference>
<dbReference type="InterPro" id="IPR010744">
    <property type="entry name" value="Phage_CI_N"/>
</dbReference>
<sequence length="201" mass="21775">QANKVSTNKELAGALDVSPSNISTWIQRSSIPYKEICETSISTGFSVAWLLTGEGDQRDKASDYVNVPEYKIEASAGHGALVEDETPSQYIAIKKANLAAAGVNTSNLMIIYARGDSMEPTFNSGDPLFIDRTFHTVAPEGGIYVFNYNGELFVKRLQLAFTGDLLVISDNDKYPNMTIPKAELGGLKVVGRVAVYGRICA</sequence>
<dbReference type="InterPro" id="IPR010982">
    <property type="entry name" value="Lambda_DNA-bd_dom_sf"/>
</dbReference>
<dbReference type="PANTHER" id="PTHR40661">
    <property type="match status" value="1"/>
</dbReference>
<evidence type="ECO:0000313" key="8">
    <source>
        <dbReference type="EMBL" id="MFD1385141.1"/>
    </source>
</evidence>
<evidence type="ECO:0000256" key="1">
    <source>
        <dbReference type="ARBA" id="ARBA00022670"/>
    </source>
</evidence>
<evidence type="ECO:0000259" key="7">
    <source>
        <dbReference type="Pfam" id="PF07022"/>
    </source>
</evidence>
<dbReference type="SUPFAM" id="SSF51306">
    <property type="entry name" value="LexA/Signal peptidase"/>
    <property type="match status" value="1"/>
</dbReference>
<dbReference type="InterPro" id="IPR039418">
    <property type="entry name" value="LexA-like"/>
</dbReference>
<evidence type="ECO:0000256" key="5">
    <source>
        <dbReference type="ARBA" id="ARBA00023163"/>
    </source>
</evidence>
<feature type="domain" description="Peptidase S24/S26A/S26B/S26C" evidence="6">
    <location>
        <begin position="73"/>
        <end position="193"/>
    </location>
</feature>
<evidence type="ECO:0000256" key="3">
    <source>
        <dbReference type="ARBA" id="ARBA00023015"/>
    </source>
</evidence>
<keyword evidence="5" id="KW-0804">Transcription</keyword>
<evidence type="ECO:0000256" key="2">
    <source>
        <dbReference type="ARBA" id="ARBA00022801"/>
    </source>
</evidence>
<organism evidence="8 9">
    <name type="scientific">Rhodanobacter aciditrophus</name>
    <dbReference type="NCBI Taxonomy" id="1623218"/>
    <lineage>
        <taxon>Bacteria</taxon>
        <taxon>Pseudomonadati</taxon>
        <taxon>Pseudomonadota</taxon>
        <taxon>Gammaproteobacteria</taxon>
        <taxon>Lysobacterales</taxon>
        <taxon>Rhodanobacteraceae</taxon>
        <taxon>Rhodanobacter</taxon>
    </lineage>
</organism>
<dbReference type="Pfam" id="PF07022">
    <property type="entry name" value="Phage_CI_repr"/>
    <property type="match status" value="1"/>
</dbReference>